<feature type="compositionally biased region" description="Basic residues" evidence="2">
    <location>
        <begin position="18"/>
        <end position="32"/>
    </location>
</feature>
<accession>A0A136Q7E7</accession>
<proteinExistence type="inferred from homology"/>
<dbReference type="PANTHER" id="PTHR33392:SF6">
    <property type="entry name" value="POLYISOPRENYL-TEICHOIC ACID--PEPTIDOGLYCAN TEICHOIC ACID TRANSFERASE TAGU"/>
    <property type="match status" value="1"/>
</dbReference>
<dbReference type="InterPro" id="IPR004474">
    <property type="entry name" value="LytR_CpsA_psr"/>
</dbReference>
<comment type="caution">
    <text evidence="5">The sequence shown here is derived from an EMBL/GenBank/DDBJ whole genome shotgun (WGS) entry which is preliminary data.</text>
</comment>
<keyword evidence="3" id="KW-0812">Transmembrane</keyword>
<dbReference type="OrthoDB" id="3172933at2"/>
<keyword evidence="3" id="KW-1133">Transmembrane helix</keyword>
<feature type="compositionally biased region" description="Low complexity" evidence="2">
    <location>
        <begin position="82"/>
        <end position="93"/>
    </location>
</feature>
<feature type="compositionally biased region" description="Basic and acidic residues" evidence="2">
    <location>
        <begin position="1"/>
        <end position="17"/>
    </location>
</feature>
<dbReference type="PATRIC" id="fig|626937.4.peg.547"/>
<sequence>MSKQDVLVRKSTHNDKRYNKRYNKNKDYHHRHRKSKKKRVILICVLCIAGILLALLGYAASILLNSDKYDPRTMFRPKETDAAASTPPDAADANEGGPDIGDDAVLYNGEVYQYNQDMVNVVFMGIDYEKHEGAEGETLGGGQADTLLLIAINTNNNKMTLFNIPRDTMTEIKLYDLNRNYTGDAVAQIALSHAYGDGAELSNRLTVDAVSNLFYGLPVYRYITLDVAGIPVATDAVGGVTVTVPETVEIAGETVEKGKQVTLGGKQAESYVKQRDKSELTSNLSRMERQISYLKGFFNAVKQNTKNNVLFPVTLYQEIGNYASTDMSLSEIAYVARAALDSGLADENIMTVPGKMQQGEVYAEYMADDEALYQMILDTFYLKQPSAAAPAVAE</sequence>
<dbReference type="KEGG" id="cmiu:B1H56_09835"/>
<gene>
    <name evidence="5" type="ORF">HMPREF3293_00557</name>
</gene>
<feature type="transmembrane region" description="Helical" evidence="3">
    <location>
        <begin position="40"/>
        <end position="64"/>
    </location>
</feature>
<dbReference type="InterPro" id="IPR050922">
    <property type="entry name" value="LytR/CpsA/Psr_CW_biosynth"/>
</dbReference>
<evidence type="ECO:0000259" key="4">
    <source>
        <dbReference type="Pfam" id="PF03816"/>
    </source>
</evidence>
<feature type="region of interest" description="Disordered" evidence="2">
    <location>
        <begin position="1"/>
        <end position="32"/>
    </location>
</feature>
<dbReference type="AlphaFoldDB" id="A0A136Q7E7"/>
<dbReference type="RefSeq" id="WP_066522609.1">
    <property type="nucleotide sequence ID" value="NZ_CABMOF010000009.1"/>
</dbReference>
<dbReference type="Pfam" id="PF03816">
    <property type="entry name" value="LytR_cpsA_psr"/>
    <property type="match status" value="1"/>
</dbReference>
<dbReference type="PANTHER" id="PTHR33392">
    <property type="entry name" value="POLYISOPRENYL-TEICHOIC ACID--PEPTIDOGLYCAN TEICHOIC ACID TRANSFERASE TAGU"/>
    <property type="match status" value="1"/>
</dbReference>
<dbReference type="Proteomes" id="UP000070366">
    <property type="component" value="Unassembled WGS sequence"/>
</dbReference>
<evidence type="ECO:0000256" key="2">
    <source>
        <dbReference type="SAM" id="MobiDB-lite"/>
    </source>
</evidence>
<evidence type="ECO:0000256" key="3">
    <source>
        <dbReference type="SAM" id="Phobius"/>
    </source>
</evidence>
<name>A0A136Q7E7_9FIRM</name>
<dbReference type="EMBL" id="LSZW01000040">
    <property type="protein sequence ID" value="KXK66514.1"/>
    <property type="molecule type" value="Genomic_DNA"/>
</dbReference>
<feature type="domain" description="Cell envelope-related transcriptional attenuator" evidence="4">
    <location>
        <begin position="144"/>
        <end position="302"/>
    </location>
</feature>
<dbReference type="Gene3D" id="3.40.630.190">
    <property type="entry name" value="LCP protein"/>
    <property type="match status" value="1"/>
</dbReference>
<evidence type="ECO:0000313" key="5">
    <source>
        <dbReference type="EMBL" id="KXK66514.1"/>
    </source>
</evidence>
<keyword evidence="6" id="KW-1185">Reference proteome</keyword>
<keyword evidence="3" id="KW-0472">Membrane</keyword>
<protein>
    <submittedName>
        <fullName evidence="5">Cell envelope-like function transcriptional attenuator common domain protein</fullName>
    </submittedName>
</protein>
<evidence type="ECO:0000256" key="1">
    <source>
        <dbReference type="ARBA" id="ARBA00006068"/>
    </source>
</evidence>
<dbReference type="STRING" id="626937.HMPREF3293_00557"/>
<reference evidence="5 6" key="1">
    <citation type="submission" date="2016-02" db="EMBL/GenBank/DDBJ databases">
        <authorList>
            <person name="Wen L."/>
            <person name="He K."/>
            <person name="Yang H."/>
        </authorList>
    </citation>
    <scope>NUCLEOTIDE SEQUENCE [LARGE SCALE GENOMIC DNA]</scope>
    <source>
        <strain evidence="5 6">DSM 22607</strain>
    </source>
</reference>
<organism evidence="5 6">
    <name type="scientific">Christensenella minuta</name>
    <dbReference type="NCBI Taxonomy" id="626937"/>
    <lineage>
        <taxon>Bacteria</taxon>
        <taxon>Bacillati</taxon>
        <taxon>Bacillota</taxon>
        <taxon>Clostridia</taxon>
        <taxon>Christensenellales</taxon>
        <taxon>Christensenellaceae</taxon>
        <taxon>Christensenella</taxon>
    </lineage>
</organism>
<comment type="similarity">
    <text evidence="1">Belongs to the LytR/CpsA/Psr (LCP) family.</text>
</comment>
<dbReference type="NCBIfam" id="TIGR00350">
    <property type="entry name" value="lytR_cpsA_psr"/>
    <property type="match status" value="1"/>
</dbReference>
<feature type="region of interest" description="Disordered" evidence="2">
    <location>
        <begin position="79"/>
        <end position="98"/>
    </location>
</feature>
<evidence type="ECO:0000313" key="6">
    <source>
        <dbReference type="Proteomes" id="UP000070366"/>
    </source>
</evidence>